<feature type="chain" id="PRO_5037634495" evidence="3">
    <location>
        <begin position="26"/>
        <end position="526"/>
    </location>
</feature>
<dbReference type="PROSITE" id="PS00149">
    <property type="entry name" value="SULFATASE_2"/>
    <property type="match status" value="1"/>
</dbReference>
<evidence type="ECO:0000313" key="5">
    <source>
        <dbReference type="EMBL" id="MBK1875322.1"/>
    </source>
</evidence>
<dbReference type="AlphaFoldDB" id="A0A934RVS1"/>
<dbReference type="SUPFAM" id="SSF53649">
    <property type="entry name" value="Alkaline phosphatase-like"/>
    <property type="match status" value="1"/>
</dbReference>
<comment type="caution">
    <text evidence="5">The sequence shown here is derived from an EMBL/GenBank/DDBJ whole genome shotgun (WGS) entry which is preliminary data.</text>
</comment>
<reference evidence="5" key="1">
    <citation type="submission" date="2021-01" db="EMBL/GenBank/DDBJ databases">
        <title>Modified the classification status of verrucomicrobia.</title>
        <authorList>
            <person name="Feng X."/>
        </authorList>
    </citation>
    <scope>NUCLEOTIDE SEQUENCE</scope>
    <source>
        <strain evidence="5">KCTC 13126</strain>
    </source>
</reference>
<accession>A0A934RVS1</accession>
<dbReference type="RefSeq" id="WP_200353537.1">
    <property type="nucleotide sequence ID" value="NZ_JAENIL010000001.1"/>
</dbReference>
<keyword evidence="3" id="KW-0732">Signal</keyword>
<proteinExistence type="inferred from homology"/>
<dbReference type="InterPro" id="IPR017850">
    <property type="entry name" value="Alkaline_phosphatase_core_sf"/>
</dbReference>
<feature type="signal peptide" evidence="3">
    <location>
        <begin position="1"/>
        <end position="25"/>
    </location>
</feature>
<comment type="similarity">
    <text evidence="1">Belongs to the sulfatase family.</text>
</comment>
<dbReference type="PANTHER" id="PTHR43751:SF7">
    <property type="entry name" value="ARYLSULPHATASE A"/>
    <property type="match status" value="1"/>
</dbReference>
<evidence type="ECO:0000256" key="2">
    <source>
        <dbReference type="ARBA" id="ARBA00022801"/>
    </source>
</evidence>
<organism evidence="5 6">
    <name type="scientific">Pelagicoccus mobilis</name>
    <dbReference type="NCBI Taxonomy" id="415221"/>
    <lineage>
        <taxon>Bacteria</taxon>
        <taxon>Pseudomonadati</taxon>
        <taxon>Verrucomicrobiota</taxon>
        <taxon>Opitutia</taxon>
        <taxon>Puniceicoccales</taxon>
        <taxon>Pelagicoccaceae</taxon>
        <taxon>Pelagicoccus</taxon>
    </lineage>
</organism>
<evidence type="ECO:0000256" key="1">
    <source>
        <dbReference type="ARBA" id="ARBA00008779"/>
    </source>
</evidence>
<dbReference type="Gene3D" id="3.30.1120.10">
    <property type="match status" value="1"/>
</dbReference>
<dbReference type="Proteomes" id="UP000617628">
    <property type="component" value="Unassembled WGS sequence"/>
</dbReference>
<keyword evidence="6" id="KW-1185">Reference proteome</keyword>
<feature type="domain" description="Sulfatase N-terminal" evidence="4">
    <location>
        <begin position="31"/>
        <end position="412"/>
    </location>
</feature>
<dbReference type="Pfam" id="PF00884">
    <property type="entry name" value="Sulfatase"/>
    <property type="match status" value="1"/>
</dbReference>
<sequence>MKLRIAFLTAVTGMFLSGFAASSHAADLTRPNVVIIYGDDVGFADVGVNGSKMIPTPNIDRLAEGGLNFTDGHCPASTCSASRYAMLTGILAHRKNVRIISPTSPMAITDEYTLPELFRDAGYATAVIGKWHLGLGQEGVKTDWNGAVKPGPLEIGFDYSFLLPNTNDRVPCVYLENHHVVNLDPNDPLFVMEKGDSRSTEYPDGRKNPETMTFYMNTHGHNHSVINGIGRIGVQYGGKSALWDDATMSDEFVIQTEKWMESHMKKTPDQPFFLYFSSQDIHVPRVPHPRFRGATELGYRGDAMVQFDWTTGEIMKMLEKHGIADNTIVIFSSDNGPVYDDGYDDGTVVKTSTEEVDRGHDGSGPYRGGKYQIYEGGTRVPFIVRWPARIKPGTSQALVSHTDFMSSFAELLEMDLPEGAAPDSQSNLAALLGDDKKGAPYQIQEARGYALRHRDWKLTMPYQKWNKKQGPQPPQKFELFNLAEDIGEQNDISATNPERVESMKAVLLPIVDGASVRETFEKASGK</sequence>
<dbReference type="InterPro" id="IPR024607">
    <property type="entry name" value="Sulfatase_CS"/>
</dbReference>
<dbReference type="EMBL" id="JAENIL010000001">
    <property type="protein sequence ID" value="MBK1875322.1"/>
    <property type="molecule type" value="Genomic_DNA"/>
</dbReference>
<dbReference type="InterPro" id="IPR000917">
    <property type="entry name" value="Sulfatase_N"/>
</dbReference>
<gene>
    <name evidence="5" type="ORF">JIN87_00510</name>
</gene>
<dbReference type="CDD" id="cd16143">
    <property type="entry name" value="ARS_like"/>
    <property type="match status" value="1"/>
</dbReference>
<keyword evidence="2" id="KW-0378">Hydrolase</keyword>
<dbReference type="PANTHER" id="PTHR43751">
    <property type="entry name" value="SULFATASE"/>
    <property type="match status" value="1"/>
</dbReference>
<protein>
    <submittedName>
        <fullName evidence="5">Arylsulfatase</fullName>
    </submittedName>
</protein>
<dbReference type="InterPro" id="IPR052701">
    <property type="entry name" value="GAG_Ulvan_Degrading_Sulfatases"/>
</dbReference>
<name>A0A934RVS1_9BACT</name>
<evidence type="ECO:0000313" key="6">
    <source>
        <dbReference type="Proteomes" id="UP000617628"/>
    </source>
</evidence>
<dbReference type="Gene3D" id="3.40.720.10">
    <property type="entry name" value="Alkaline Phosphatase, subunit A"/>
    <property type="match status" value="1"/>
</dbReference>
<dbReference type="GO" id="GO:0016787">
    <property type="term" value="F:hydrolase activity"/>
    <property type="evidence" value="ECO:0007669"/>
    <property type="project" value="UniProtKB-KW"/>
</dbReference>
<evidence type="ECO:0000259" key="4">
    <source>
        <dbReference type="Pfam" id="PF00884"/>
    </source>
</evidence>
<evidence type="ECO:0000256" key="3">
    <source>
        <dbReference type="SAM" id="SignalP"/>
    </source>
</evidence>